<gene>
    <name evidence="1" type="primary">WBGene00281089</name>
</gene>
<accession>A0A8R1Z1V7</accession>
<proteinExistence type="predicted"/>
<dbReference type="AlphaFoldDB" id="A0A2A6BW08"/>
<name>A0A2A6BW08_PRIPA</name>
<protein>
    <submittedName>
        <fullName evidence="1">Uncharacterized protein</fullName>
    </submittedName>
</protein>
<organism evidence="1 2">
    <name type="scientific">Pristionchus pacificus</name>
    <name type="common">Parasitic nematode worm</name>
    <dbReference type="NCBI Taxonomy" id="54126"/>
    <lineage>
        <taxon>Eukaryota</taxon>
        <taxon>Metazoa</taxon>
        <taxon>Ecdysozoa</taxon>
        <taxon>Nematoda</taxon>
        <taxon>Chromadorea</taxon>
        <taxon>Rhabditida</taxon>
        <taxon>Rhabditina</taxon>
        <taxon>Diplogasteromorpha</taxon>
        <taxon>Diplogasteroidea</taxon>
        <taxon>Neodiplogasteridae</taxon>
        <taxon>Pristionchus</taxon>
    </lineage>
</organism>
<accession>A0A2A6BW08</accession>
<dbReference type="EnsemblMetazoa" id="PPA42720.1">
    <property type="protein sequence ID" value="PPA42720.1"/>
    <property type="gene ID" value="WBGene00281089"/>
</dbReference>
<dbReference type="Proteomes" id="UP000005239">
    <property type="component" value="Unassembled WGS sequence"/>
</dbReference>
<evidence type="ECO:0000313" key="2">
    <source>
        <dbReference type="Proteomes" id="UP000005239"/>
    </source>
</evidence>
<reference evidence="1" key="2">
    <citation type="submission" date="2022-06" db="UniProtKB">
        <authorList>
            <consortium name="EnsemblMetazoa"/>
        </authorList>
    </citation>
    <scope>IDENTIFICATION</scope>
    <source>
        <strain evidence="1">PS312</strain>
    </source>
</reference>
<keyword evidence="2" id="KW-1185">Reference proteome</keyword>
<sequence>MRFILFLLVGTALGDFSAQKLRSRFGDQVNISAAESIIAEEALKLGVEEWDHLEQCTVRLTHFWSAIYLTPEKSHMVRRRDDHWNPIELTASLTADFTAVKSAVKQTHVFQTTVVEISQLHADKTKEERRELVAAGWYDRKMEYVDQLYSNIPEESMNNFEKVFFASELARGSPQFLKWSLRRSMIHSNGRNNLFCTMNISNMNAIELK</sequence>
<reference evidence="2" key="1">
    <citation type="journal article" date="2008" name="Nat. Genet.">
        <title>The Pristionchus pacificus genome provides a unique perspective on nematode lifestyle and parasitism.</title>
        <authorList>
            <person name="Dieterich C."/>
            <person name="Clifton S.W."/>
            <person name="Schuster L.N."/>
            <person name="Chinwalla A."/>
            <person name="Delehaunty K."/>
            <person name="Dinkelacker I."/>
            <person name="Fulton L."/>
            <person name="Fulton R."/>
            <person name="Godfrey J."/>
            <person name="Minx P."/>
            <person name="Mitreva M."/>
            <person name="Roeseler W."/>
            <person name="Tian H."/>
            <person name="Witte H."/>
            <person name="Yang S.P."/>
            <person name="Wilson R.K."/>
            <person name="Sommer R.J."/>
        </authorList>
    </citation>
    <scope>NUCLEOTIDE SEQUENCE [LARGE SCALE GENOMIC DNA]</scope>
    <source>
        <strain evidence="2">PS312</strain>
    </source>
</reference>
<evidence type="ECO:0000313" key="1">
    <source>
        <dbReference type="EnsemblMetazoa" id="PPA42720.1"/>
    </source>
</evidence>